<dbReference type="InterPro" id="IPR043502">
    <property type="entry name" value="DNA/RNA_pol_sf"/>
</dbReference>
<sequence length="265" mass="30291">MLKRRRQAQTEDAIIEDNVGKMLQAGVIEEGNGAWGFPVVLVRKKDGEVRFCVDYRALNKVTKKDVYPLPRIDETLEALGGALLFTTLDLQSGYWQIGVSPEDRDKTAFTTKQGLYRFLRMPFGLMNAPSTFQRMMNGVLRGLTWTTCLVYLDDIVVFTRGDVRKHLVQLATVLEILSVAGLTLKLRKCVFAARSMEYLGHELSDEGVRPVERLITAVTEFPRPSNTFEVKRFVHLTGYYRKFIEAFGSIMAHMTRLLKKDCEWQ</sequence>
<keyword evidence="7" id="KW-0695">RNA-directed DNA polymerase</keyword>
<dbReference type="InterPro" id="IPR043128">
    <property type="entry name" value="Rev_trsase/Diguanyl_cyclase"/>
</dbReference>
<evidence type="ECO:0000259" key="8">
    <source>
        <dbReference type="PROSITE" id="PS50878"/>
    </source>
</evidence>
<dbReference type="Proteomes" id="UP000488956">
    <property type="component" value="Unassembled WGS sequence"/>
</dbReference>
<evidence type="ECO:0000256" key="5">
    <source>
        <dbReference type="ARBA" id="ARBA00022759"/>
    </source>
</evidence>
<accession>A0A6G0JRT8</accession>
<dbReference type="Gene3D" id="3.30.70.270">
    <property type="match status" value="2"/>
</dbReference>
<evidence type="ECO:0000256" key="6">
    <source>
        <dbReference type="ARBA" id="ARBA00022801"/>
    </source>
</evidence>
<reference evidence="9 10" key="1">
    <citation type="submission" date="2018-09" db="EMBL/GenBank/DDBJ databases">
        <title>Genomic investigation of the strawberry pathogen Phytophthora fragariae indicates pathogenicity is determined by transcriptional variation in three key races.</title>
        <authorList>
            <person name="Adams T.M."/>
            <person name="Armitage A.D."/>
            <person name="Sobczyk M.K."/>
            <person name="Bates H.J."/>
            <person name="Dunwell J.M."/>
            <person name="Nellist C.F."/>
            <person name="Harrison R.J."/>
        </authorList>
    </citation>
    <scope>NUCLEOTIDE SEQUENCE [LARGE SCALE GENOMIC DNA]</scope>
    <source>
        <strain evidence="9 10">ONT-3</strain>
    </source>
</reference>
<evidence type="ECO:0000256" key="4">
    <source>
        <dbReference type="ARBA" id="ARBA00022722"/>
    </source>
</evidence>
<dbReference type="GO" id="GO:0003964">
    <property type="term" value="F:RNA-directed DNA polymerase activity"/>
    <property type="evidence" value="ECO:0007669"/>
    <property type="project" value="UniProtKB-KW"/>
</dbReference>
<dbReference type="CDD" id="cd01647">
    <property type="entry name" value="RT_LTR"/>
    <property type="match status" value="1"/>
</dbReference>
<dbReference type="FunFam" id="3.10.10.10:FF:000007">
    <property type="entry name" value="Retrovirus-related Pol polyprotein from transposon 17.6-like Protein"/>
    <property type="match status" value="1"/>
</dbReference>
<dbReference type="PROSITE" id="PS50878">
    <property type="entry name" value="RT_POL"/>
    <property type="match status" value="1"/>
</dbReference>
<feature type="domain" description="Reverse transcriptase" evidence="8">
    <location>
        <begin position="23"/>
        <end position="203"/>
    </location>
</feature>
<dbReference type="PANTHER" id="PTHR24559:SF444">
    <property type="entry name" value="REVERSE TRANSCRIPTASE DOMAIN-CONTAINING PROTEIN"/>
    <property type="match status" value="1"/>
</dbReference>
<evidence type="ECO:0000256" key="7">
    <source>
        <dbReference type="ARBA" id="ARBA00022918"/>
    </source>
</evidence>
<gene>
    <name evidence="9" type="ORF">PF010_g28189</name>
</gene>
<keyword evidence="2" id="KW-0808">Transferase</keyword>
<keyword evidence="4" id="KW-0540">Nuclease</keyword>
<keyword evidence="6" id="KW-0378">Hydrolase</keyword>
<evidence type="ECO:0000256" key="2">
    <source>
        <dbReference type="ARBA" id="ARBA00022679"/>
    </source>
</evidence>
<evidence type="ECO:0000256" key="1">
    <source>
        <dbReference type="ARBA" id="ARBA00022670"/>
    </source>
</evidence>
<name>A0A6G0JRT8_9STRA</name>
<dbReference type="InterPro" id="IPR053134">
    <property type="entry name" value="RNA-dir_DNA_polymerase"/>
</dbReference>
<proteinExistence type="predicted"/>
<dbReference type="GO" id="GO:0008233">
    <property type="term" value="F:peptidase activity"/>
    <property type="evidence" value="ECO:0007669"/>
    <property type="project" value="UniProtKB-KW"/>
</dbReference>
<dbReference type="EMBL" id="QXFX01004105">
    <property type="protein sequence ID" value="KAE9065465.1"/>
    <property type="molecule type" value="Genomic_DNA"/>
</dbReference>
<keyword evidence="5" id="KW-0255">Endonuclease</keyword>
<evidence type="ECO:0000256" key="3">
    <source>
        <dbReference type="ARBA" id="ARBA00022695"/>
    </source>
</evidence>
<dbReference type="GO" id="GO:0006508">
    <property type="term" value="P:proteolysis"/>
    <property type="evidence" value="ECO:0007669"/>
    <property type="project" value="UniProtKB-KW"/>
</dbReference>
<comment type="caution">
    <text evidence="9">The sequence shown here is derived from an EMBL/GenBank/DDBJ whole genome shotgun (WGS) entry which is preliminary data.</text>
</comment>
<keyword evidence="1" id="KW-0645">Protease</keyword>
<protein>
    <recommendedName>
        <fullName evidence="8">Reverse transcriptase domain-containing protein</fullName>
    </recommendedName>
</protein>
<dbReference type="Gene3D" id="3.10.10.10">
    <property type="entry name" value="HIV Type 1 Reverse Transcriptase, subunit A, domain 1"/>
    <property type="match status" value="1"/>
</dbReference>
<dbReference type="GO" id="GO:0004519">
    <property type="term" value="F:endonuclease activity"/>
    <property type="evidence" value="ECO:0007669"/>
    <property type="project" value="UniProtKB-KW"/>
</dbReference>
<organism evidence="9 10">
    <name type="scientific">Phytophthora fragariae</name>
    <dbReference type="NCBI Taxonomy" id="53985"/>
    <lineage>
        <taxon>Eukaryota</taxon>
        <taxon>Sar</taxon>
        <taxon>Stramenopiles</taxon>
        <taxon>Oomycota</taxon>
        <taxon>Peronosporomycetes</taxon>
        <taxon>Peronosporales</taxon>
        <taxon>Peronosporaceae</taxon>
        <taxon>Phytophthora</taxon>
    </lineage>
</organism>
<evidence type="ECO:0000313" key="10">
    <source>
        <dbReference type="Proteomes" id="UP000488956"/>
    </source>
</evidence>
<dbReference type="InterPro" id="IPR000477">
    <property type="entry name" value="RT_dom"/>
</dbReference>
<dbReference type="PANTHER" id="PTHR24559">
    <property type="entry name" value="TRANSPOSON TY3-I GAG-POL POLYPROTEIN"/>
    <property type="match status" value="1"/>
</dbReference>
<keyword evidence="3" id="KW-0548">Nucleotidyltransferase</keyword>
<evidence type="ECO:0000313" key="9">
    <source>
        <dbReference type="EMBL" id="KAE9065465.1"/>
    </source>
</evidence>
<dbReference type="Pfam" id="PF00078">
    <property type="entry name" value="RVT_1"/>
    <property type="match status" value="1"/>
</dbReference>
<dbReference type="SUPFAM" id="SSF56672">
    <property type="entry name" value="DNA/RNA polymerases"/>
    <property type="match status" value="1"/>
</dbReference>
<dbReference type="AlphaFoldDB" id="A0A6G0JRT8"/>